<keyword evidence="5 6" id="KW-0539">Nucleus</keyword>
<accession>A0A0Y0HPJ9</accession>
<keyword evidence="4 6" id="KW-0371">Homeobox</keyword>
<evidence type="ECO:0000256" key="2">
    <source>
        <dbReference type="ARBA" id="ARBA00008446"/>
    </source>
</evidence>
<dbReference type="InterPro" id="IPR017970">
    <property type="entry name" value="Homeobox_CS"/>
</dbReference>
<evidence type="ECO:0000256" key="6">
    <source>
        <dbReference type="PROSITE-ProRule" id="PRU00108"/>
    </source>
</evidence>
<dbReference type="GO" id="GO:0005634">
    <property type="term" value="C:nucleus"/>
    <property type="evidence" value="ECO:0007669"/>
    <property type="project" value="UniProtKB-SubCell"/>
</dbReference>
<feature type="compositionally biased region" description="Low complexity" evidence="7">
    <location>
        <begin position="386"/>
        <end position="407"/>
    </location>
</feature>
<reference evidence="9" key="1">
    <citation type="journal article" date="2015" name="Evodevo">
        <title>Posterior eyespots in larval chitons have a molecular identity similar to anterior cerebral eyes in other bilaterians.</title>
        <authorList>
            <person name="Voecking O."/>
            <person name="Kourtesis I."/>
            <person name="Hausen H."/>
        </authorList>
    </citation>
    <scope>NUCLEOTIDE SEQUENCE</scope>
</reference>
<feature type="compositionally biased region" description="Polar residues" evidence="7">
    <location>
        <begin position="369"/>
        <end position="380"/>
    </location>
</feature>
<sequence length="521" mass="56324">MTAYTQFATYPYPAGTTGALTPAQLSSSSSSSSRSCCENGRPIMTDPHTGQTICSCQYGPGLIPYPRVPGLPDGVFSSSAYTQGYLQIGADASAFYSPLANSPYEVKENAEGWRSLQQSAAGACFPYEASMAMYPYGPGYGGLDLNGARRKNATRETTNTLKAWLYEHRKNPYPTKGEKIMLAIITKMTLTQVSTWFANARRRLKKENKMTWSPRNRSDDDGDDLDDMGEDDRDDDEDGREKSGDSDSADPSDATTNNPISTRKEQGQEDAVDSSDCHINVDDLPVSPSPLLRPTRETGSDGSERHRLSPVSPVLVEEDKDSSIGSPCPSLSPPVGELPTGGALSKDSHRSNKTSHRESPEVSRPKIWSVSQFLPTNSENHNSREPAVTSSLSSSASHLYHTSPSSSHRAMTSQGQCHPFLPSVSSHAYAGNYGSAISYVTHPLPMTMSSASLAFPYTISSVKSSLPNGSTTLPRQEALLAHSSSVLRQQADFLSHSRARDLSSRANGALDKERDTASMIL</sequence>
<dbReference type="PROSITE" id="PS50071">
    <property type="entry name" value="HOMEOBOX_2"/>
    <property type="match status" value="1"/>
</dbReference>
<evidence type="ECO:0000256" key="3">
    <source>
        <dbReference type="ARBA" id="ARBA00023125"/>
    </source>
</evidence>
<name>A0A0Y0HPJ9_9MOLL</name>
<dbReference type="SUPFAM" id="SSF46689">
    <property type="entry name" value="Homeodomain-like"/>
    <property type="match status" value="1"/>
</dbReference>
<proteinExistence type="evidence at transcript level"/>
<evidence type="ECO:0000256" key="4">
    <source>
        <dbReference type="ARBA" id="ARBA00023155"/>
    </source>
</evidence>
<dbReference type="SMART" id="SM00389">
    <property type="entry name" value="HOX"/>
    <property type="match status" value="1"/>
</dbReference>
<evidence type="ECO:0000259" key="8">
    <source>
        <dbReference type="PROSITE" id="PS50071"/>
    </source>
</evidence>
<evidence type="ECO:0000256" key="7">
    <source>
        <dbReference type="SAM" id="MobiDB-lite"/>
    </source>
</evidence>
<dbReference type="GO" id="GO:0048468">
    <property type="term" value="P:cell development"/>
    <property type="evidence" value="ECO:0007669"/>
    <property type="project" value="TreeGrafter"/>
</dbReference>
<dbReference type="GO" id="GO:0030182">
    <property type="term" value="P:neuron differentiation"/>
    <property type="evidence" value="ECO:0007669"/>
    <property type="project" value="TreeGrafter"/>
</dbReference>
<feature type="region of interest" description="Disordered" evidence="7">
    <location>
        <begin position="209"/>
        <end position="414"/>
    </location>
</feature>
<dbReference type="EMBL" id="KU193722">
    <property type="protein sequence ID" value="AMB26732.1"/>
    <property type="molecule type" value="mRNA"/>
</dbReference>
<dbReference type="Pfam" id="PF05920">
    <property type="entry name" value="Homeobox_KN"/>
    <property type="match status" value="1"/>
</dbReference>
<dbReference type="GO" id="GO:0000978">
    <property type="term" value="F:RNA polymerase II cis-regulatory region sequence-specific DNA binding"/>
    <property type="evidence" value="ECO:0007669"/>
    <property type="project" value="TreeGrafter"/>
</dbReference>
<protein>
    <submittedName>
        <fullName evidence="9">Iroquois 4/6</fullName>
    </submittedName>
</protein>
<comment type="subcellular location">
    <subcellularLocation>
        <location evidence="1 6">Nucleus</location>
    </subcellularLocation>
</comment>
<evidence type="ECO:0000256" key="1">
    <source>
        <dbReference type="ARBA" id="ARBA00004123"/>
    </source>
</evidence>
<dbReference type="CDD" id="cd00086">
    <property type="entry name" value="homeodomain"/>
    <property type="match status" value="1"/>
</dbReference>
<keyword evidence="3 6" id="KW-0238">DNA-binding</keyword>
<dbReference type="InterPro" id="IPR001356">
    <property type="entry name" value="HD"/>
</dbReference>
<organism evidence="9">
    <name type="scientific">Leptochiton asellus</name>
    <dbReference type="NCBI Taxonomy" id="211853"/>
    <lineage>
        <taxon>Eukaryota</taxon>
        <taxon>Metazoa</taxon>
        <taxon>Spiralia</taxon>
        <taxon>Lophotrochozoa</taxon>
        <taxon>Mollusca</taxon>
        <taxon>Polyplacophora</taxon>
        <taxon>Neoloricata</taxon>
        <taxon>Lepidopleurida</taxon>
        <taxon>Lepidopleuridae</taxon>
        <taxon>Leptochiton</taxon>
    </lineage>
</organism>
<feature type="compositionally biased region" description="Basic and acidic residues" evidence="7">
    <location>
        <begin position="346"/>
        <end position="364"/>
    </location>
</feature>
<dbReference type="PANTHER" id="PTHR11211:SF40">
    <property type="entry name" value="MIRROR, ISOFORM C"/>
    <property type="match status" value="1"/>
</dbReference>
<dbReference type="AlphaFoldDB" id="A0A0Y0HPJ9"/>
<feature type="compositionally biased region" description="Basic and acidic residues" evidence="7">
    <location>
        <begin position="294"/>
        <end position="307"/>
    </location>
</feature>
<feature type="domain" description="Homeobox" evidence="8">
    <location>
        <begin position="144"/>
        <end position="207"/>
    </location>
</feature>
<feature type="compositionally biased region" description="Acidic residues" evidence="7">
    <location>
        <begin position="220"/>
        <end position="238"/>
    </location>
</feature>
<dbReference type="InterPro" id="IPR008422">
    <property type="entry name" value="KN_HD"/>
</dbReference>
<dbReference type="GO" id="GO:0000981">
    <property type="term" value="F:DNA-binding transcription factor activity, RNA polymerase II-specific"/>
    <property type="evidence" value="ECO:0007669"/>
    <property type="project" value="InterPro"/>
</dbReference>
<dbReference type="InterPro" id="IPR009057">
    <property type="entry name" value="Homeodomain-like_sf"/>
</dbReference>
<dbReference type="FunFam" id="1.10.10.60:FF:000003">
    <property type="entry name" value="Iroquois-class homeobox protein IRX"/>
    <property type="match status" value="1"/>
</dbReference>
<evidence type="ECO:0000256" key="5">
    <source>
        <dbReference type="ARBA" id="ARBA00023242"/>
    </source>
</evidence>
<comment type="similarity">
    <text evidence="2">Belongs to the TALE/IRO homeobox family.</text>
</comment>
<dbReference type="PANTHER" id="PTHR11211">
    <property type="entry name" value="IROQUOIS-CLASS HOMEODOMAIN PROTEIN IRX"/>
    <property type="match status" value="1"/>
</dbReference>
<dbReference type="PROSITE" id="PS00027">
    <property type="entry name" value="HOMEOBOX_1"/>
    <property type="match status" value="1"/>
</dbReference>
<evidence type="ECO:0000313" key="9">
    <source>
        <dbReference type="EMBL" id="AMB26732.1"/>
    </source>
</evidence>
<feature type="DNA-binding region" description="Homeobox" evidence="6">
    <location>
        <begin position="146"/>
        <end position="208"/>
    </location>
</feature>
<dbReference type="Gene3D" id="1.10.10.60">
    <property type="entry name" value="Homeodomain-like"/>
    <property type="match status" value="1"/>
</dbReference>